<dbReference type="Gene3D" id="3.30.450.20">
    <property type="entry name" value="PAS domain"/>
    <property type="match status" value="2"/>
</dbReference>
<keyword evidence="3" id="KW-0597">Phosphoprotein</keyword>
<dbReference type="OrthoDB" id="136506at2"/>
<dbReference type="Pfam" id="PF07536">
    <property type="entry name" value="HWE_HK"/>
    <property type="match status" value="1"/>
</dbReference>
<keyword evidence="10" id="KW-1185">Reference proteome</keyword>
<evidence type="ECO:0000256" key="1">
    <source>
        <dbReference type="ARBA" id="ARBA00000085"/>
    </source>
</evidence>
<reference evidence="9 10" key="1">
    <citation type="submission" date="2019-12" db="EMBL/GenBank/DDBJ databases">
        <title>Genomic-based taxomic classification of the family Erythrobacteraceae.</title>
        <authorList>
            <person name="Xu L."/>
        </authorList>
    </citation>
    <scope>NUCLEOTIDE SEQUENCE [LARGE SCALE GENOMIC DNA]</scope>
    <source>
        <strain evidence="9 10">JCM 17468</strain>
    </source>
</reference>
<evidence type="ECO:0000256" key="6">
    <source>
        <dbReference type="ARBA" id="ARBA00022777"/>
    </source>
</evidence>
<proteinExistence type="predicted"/>
<keyword evidence="7" id="KW-0067">ATP-binding</keyword>
<evidence type="ECO:0000259" key="8">
    <source>
        <dbReference type="SMART" id="SM00911"/>
    </source>
</evidence>
<dbReference type="PANTHER" id="PTHR41523">
    <property type="entry name" value="TWO-COMPONENT SYSTEM SENSOR PROTEIN"/>
    <property type="match status" value="1"/>
</dbReference>
<dbReference type="SMART" id="SM00911">
    <property type="entry name" value="HWE_HK"/>
    <property type="match status" value="1"/>
</dbReference>
<comment type="catalytic activity">
    <reaction evidence="1">
        <text>ATP + protein L-histidine = ADP + protein N-phospho-L-histidine.</text>
        <dbReference type="EC" id="2.7.13.3"/>
    </reaction>
</comment>
<accession>A0A844Y516</accession>
<evidence type="ECO:0000256" key="3">
    <source>
        <dbReference type="ARBA" id="ARBA00022553"/>
    </source>
</evidence>
<evidence type="ECO:0000313" key="10">
    <source>
        <dbReference type="Proteomes" id="UP000430272"/>
    </source>
</evidence>
<dbReference type="InterPro" id="IPR000014">
    <property type="entry name" value="PAS"/>
</dbReference>
<keyword evidence="4" id="KW-0808">Transferase</keyword>
<dbReference type="InterPro" id="IPR011102">
    <property type="entry name" value="Sig_transdc_His_kinase_HWE"/>
</dbReference>
<evidence type="ECO:0000256" key="4">
    <source>
        <dbReference type="ARBA" id="ARBA00022679"/>
    </source>
</evidence>
<name>A0A844Y516_9SPHN</name>
<keyword evidence="5" id="KW-0547">Nucleotide-binding</keyword>
<dbReference type="SUPFAM" id="SSF55785">
    <property type="entry name" value="PYP-like sensor domain (PAS domain)"/>
    <property type="match status" value="2"/>
</dbReference>
<dbReference type="PANTHER" id="PTHR41523:SF7">
    <property type="entry name" value="HISTIDINE KINASE"/>
    <property type="match status" value="1"/>
</dbReference>
<dbReference type="Proteomes" id="UP000430272">
    <property type="component" value="Unassembled WGS sequence"/>
</dbReference>
<protein>
    <recommendedName>
        <fullName evidence="2">histidine kinase</fullName>
        <ecNumber evidence="2">2.7.13.3</ecNumber>
    </recommendedName>
</protein>
<comment type="caution">
    <text evidence="9">The sequence shown here is derived from an EMBL/GenBank/DDBJ whole genome shotgun (WGS) entry which is preliminary data.</text>
</comment>
<evidence type="ECO:0000256" key="5">
    <source>
        <dbReference type="ARBA" id="ARBA00022741"/>
    </source>
</evidence>
<dbReference type="EC" id="2.7.13.3" evidence="2"/>
<keyword evidence="6" id="KW-0418">Kinase</keyword>
<evidence type="ECO:0000313" key="9">
    <source>
        <dbReference type="EMBL" id="MXO53265.1"/>
    </source>
</evidence>
<dbReference type="InterPro" id="IPR013656">
    <property type="entry name" value="PAS_4"/>
</dbReference>
<dbReference type="InterPro" id="IPR036890">
    <property type="entry name" value="HATPase_C_sf"/>
</dbReference>
<dbReference type="EMBL" id="WTYD01000001">
    <property type="protein sequence ID" value="MXO53265.1"/>
    <property type="molecule type" value="Genomic_DNA"/>
</dbReference>
<dbReference type="GO" id="GO:0005524">
    <property type="term" value="F:ATP binding"/>
    <property type="evidence" value="ECO:0007669"/>
    <property type="project" value="UniProtKB-KW"/>
</dbReference>
<evidence type="ECO:0000256" key="7">
    <source>
        <dbReference type="ARBA" id="ARBA00022840"/>
    </source>
</evidence>
<dbReference type="InterPro" id="IPR035965">
    <property type="entry name" value="PAS-like_dom_sf"/>
</dbReference>
<organism evidence="9 10">
    <name type="scientific">Qipengyuania pelagi</name>
    <dbReference type="NCBI Taxonomy" id="994320"/>
    <lineage>
        <taxon>Bacteria</taxon>
        <taxon>Pseudomonadati</taxon>
        <taxon>Pseudomonadota</taxon>
        <taxon>Alphaproteobacteria</taxon>
        <taxon>Sphingomonadales</taxon>
        <taxon>Erythrobacteraceae</taxon>
        <taxon>Qipengyuania</taxon>
    </lineage>
</organism>
<dbReference type="CDD" id="cd00130">
    <property type="entry name" value="PAS"/>
    <property type="match status" value="1"/>
</dbReference>
<gene>
    <name evidence="9" type="ORF">GRI47_04490</name>
</gene>
<dbReference type="AlphaFoldDB" id="A0A844Y516"/>
<dbReference type="SUPFAM" id="SSF55874">
    <property type="entry name" value="ATPase domain of HSP90 chaperone/DNA topoisomerase II/histidine kinase"/>
    <property type="match status" value="1"/>
</dbReference>
<sequence>MMLDRDLTIVWANREYLKVTMRRLDDIVGRNLFEAYPSEGESYRQLRASFDRVLETGRPDEIAHIRYDIPDERGSFDTHYWSATHTPLLNEAGGVELILQHTVDITEVEELRRMREAMGVLQRARAVEERYADANKELLQLRALLEQAPGFVAVLGTSDHRFVMANAAYRHLVGGRDLIGKTVGEALPEMIAQGYIDTLDRVYTSGEPYFGAREEVKIQHDPDEGLQTLFLEFIFQPIFSDSGEVQGIFIQGHDATEEVHAEDHQRLLINELNHRVKNTLAIVQGLAQQSFRTVECQPSMDTFSARLAALASAHNLLTERHWESADIGTIVRRALAATVGTDEDRVSCAGPKLAIDPQAAVALAMVVHELSTNAIKYGALSQEGGKVEIEWSAAIVDEGTDVTFLCRESGGPPVEQPQSKGFGSRLIKRGFGVTNGSAKLEYLPEGFECRIEAVL</sequence>
<dbReference type="Pfam" id="PF08448">
    <property type="entry name" value="PAS_4"/>
    <property type="match status" value="2"/>
</dbReference>
<feature type="domain" description="Signal transduction histidine kinase HWE region" evidence="8">
    <location>
        <begin position="271"/>
        <end position="352"/>
    </location>
</feature>
<dbReference type="Gene3D" id="3.30.565.10">
    <property type="entry name" value="Histidine kinase-like ATPase, C-terminal domain"/>
    <property type="match status" value="1"/>
</dbReference>
<evidence type="ECO:0000256" key="2">
    <source>
        <dbReference type="ARBA" id="ARBA00012438"/>
    </source>
</evidence>
<dbReference type="GO" id="GO:0004673">
    <property type="term" value="F:protein histidine kinase activity"/>
    <property type="evidence" value="ECO:0007669"/>
    <property type="project" value="UniProtKB-EC"/>
</dbReference>